<feature type="active site" description="Proton acceptor" evidence="9">
    <location>
        <position position="67"/>
    </location>
</feature>
<dbReference type="InterPro" id="IPR033905">
    <property type="entry name" value="Secretory_peroxidase"/>
</dbReference>
<keyword evidence="8 13" id="KW-1015">Disulfide bond</keyword>
<dbReference type="GO" id="GO:0140825">
    <property type="term" value="F:lactoperoxidase activity"/>
    <property type="evidence" value="ECO:0007669"/>
    <property type="project" value="UniProtKB-EC"/>
</dbReference>
<dbReference type="InterPro" id="IPR019794">
    <property type="entry name" value="Peroxidases_AS"/>
</dbReference>
<dbReference type="PRINTS" id="PR00458">
    <property type="entry name" value="PEROXIDASE"/>
</dbReference>
<dbReference type="Pfam" id="PF00141">
    <property type="entry name" value="peroxidase"/>
    <property type="match status" value="2"/>
</dbReference>
<sequence length="311" mass="32751">MDQRTTNLVLVMILSVIVLSGTGQAELSSTFYDSSCPNLSTIVSSQVASSVAAEARMGASLMRLHFHDCWVNGCDGSVLLDDTATFTGEKASISNNNSLRGFDVIDVIKADLEAQCPDTLGGPTWEVLFGRRDSLTASRDAANTFLPAPSSNVSTLRANFAAVGMGTDEDLVALSGAHTFGKGRCGLVSARIGGNPPDATIDPDYNATLNSICSAGAATLVDLDQDTPTDFDNAYYSNLLILRGYFTSDQVLQSTGGSTADLVSSYASDQLTFFTAFANSMIKMGNLSPLEGTDGEIRVNCRVVNSNVATM</sequence>
<proteinExistence type="inferred from homology"/>
<dbReference type="InterPro" id="IPR019793">
    <property type="entry name" value="Peroxidases_heam-ligand_BS"/>
</dbReference>
<feature type="binding site" evidence="11">
    <location>
        <position position="232"/>
    </location>
    <ligand>
        <name>Ca(2+)</name>
        <dbReference type="ChEBI" id="CHEBI:29108"/>
        <label>2</label>
    </ligand>
</feature>
<dbReference type="InterPro" id="IPR000823">
    <property type="entry name" value="Peroxidase_pln"/>
</dbReference>
<evidence type="ECO:0000256" key="14">
    <source>
        <dbReference type="RuleBase" id="RU362060"/>
    </source>
</evidence>
<keyword evidence="7 11" id="KW-0408">Iron</keyword>
<dbReference type="PANTHER" id="PTHR31388:SF5">
    <property type="entry name" value="PEROXIDASE"/>
    <property type="match status" value="1"/>
</dbReference>
<dbReference type="CDD" id="cd00693">
    <property type="entry name" value="secretory_peroxidase"/>
    <property type="match status" value="1"/>
</dbReference>
<feature type="binding site" evidence="11">
    <location>
        <position position="77"/>
    </location>
    <ligand>
        <name>Ca(2+)</name>
        <dbReference type="ChEBI" id="CHEBI:29108"/>
        <label>1</label>
    </ligand>
</feature>
<organism evidence="16 17">
    <name type="scientific">Marchantia polymorpha subsp. ruderalis</name>
    <dbReference type="NCBI Taxonomy" id="1480154"/>
    <lineage>
        <taxon>Eukaryota</taxon>
        <taxon>Viridiplantae</taxon>
        <taxon>Streptophyta</taxon>
        <taxon>Embryophyta</taxon>
        <taxon>Marchantiophyta</taxon>
        <taxon>Marchantiopsida</taxon>
        <taxon>Marchantiidae</taxon>
        <taxon>Marchantiales</taxon>
        <taxon>Marchantiaceae</taxon>
        <taxon>Marchantia</taxon>
    </lineage>
</organism>
<keyword evidence="14" id="KW-0732">Signal</keyword>
<evidence type="ECO:0000256" key="11">
    <source>
        <dbReference type="PIRSR" id="PIRSR600823-3"/>
    </source>
</evidence>
<feature type="binding site" evidence="11">
    <location>
        <position position="73"/>
    </location>
    <ligand>
        <name>Ca(2+)</name>
        <dbReference type="ChEBI" id="CHEBI:29108"/>
        <label>1</label>
    </ligand>
</feature>
<gene>
    <name evidence="16" type="ORF">AXG93_1420s1080</name>
</gene>
<keyword evidence="4 14" id="KW-0349">Heme</keyword>
<evidence type="ECO:0000256" key="5">
    <source>
        <dbReference type="ARBA" id="ARBA00022723"/>
    </source>
</evidence>
<evidence type="ECO:0000256" key="1">
    <source>
        <dbReference type="ARBA" id="ARBA00000189"/>
    </source>
</evidence>
<dbReference type="InterPro" id="IPR002016">
    <property type="entry name" value="Haem_peroxidase"/>
</dbReference>
<evidence type="ECO:0000313" key="16">
    <source>
        <dbReference type="EMBL" id="OAE25245.1"/>
    </source>
</evidence>
<dbReference type="AlphaFoldDB" id="A0A176VYI8"/>
<reference evidence="16" key="1">
    <citation type="submission" date="2016-03" db="EMBL/GenBank/DDBJ databases">
        <title>Mechanisms controlling the formation of the plant cell surface in tip-growing cells are functionally conserved among land plants.</title>
        <authorList>
            <person name="Honkanen S."/>
            <person name="Jones V.A."/>
            <person name="Morieri G."/>
            <person name="Champion C."/>
            <person name="Hetherington A.J."/>
            <person name="Kelly S."/>
            <person name="Saint-Marcoux D."/>
            <person name="Proust H."/>
            <person name="Prescott H."/>
            <person name="Dolan L."/>
        </authorList>
    </citation>
    <scope>NUCLEOTIDE SEQUENCE [LARGE SCALE GENOMIC DNA]</scope>
    <source>
        <tissue evidence="16">Whole gametophyte</tissue>
    </source>
</reference>
<dbReference type="GO" id="GO:0042744">
    <property type="term" value="P:hydrogen peroxide catabolic process"/>
    <property type="evidence" value="ECO:0007669"/>
    <property type="project" value="UniProtKB-KW"/>
</dbReference>
<evidence type="ECO:0000259" key="15">
    <source>
        <dbReference type="PROSITE" id="PS50873"/>
    </source>
</evidence>
<comment type="similarity">
    <text evidence="2">Belongs to the peroxidase family. Ascorbate peroxidase subfamily.</text>
</comment>
<comment type="function">
    <text evidence="14">Removal of H(2)O(2), oxidation of toxic reductants, biosynthesis and degradation of lignin, suberization, auxin catabolism, response to environmental stresses such as wounding, pathogen attack and oxidative stress.</text>
</comment>
<keyword evidence="17" id="KW-1185">Reference proteome</keyword>
<evidence type="ECO:0000256" key="7">
    <source>
        <dbReference type="ARBA" id="ARBA00023004"/>
    </source>
</evidence>
<dbReference type="PROSITE" id="PS00436">
    <property type="entry name" value="PEROXIDASE_2"/>
    <property type="match status" value="1"/>
</dbReference>
<evidence type="ECO:0000256" key="10">
    <source>
        <dbReference type="PIRSR" id="PIRSR600823-2"/>
    </source>
</evidence>
<feature type="disulfide bond" evidence="13">
    <location>
        <begin position="185"/>
        <end position="213"/>
    </location>
</feature>
<feature type="chain" id="PRO_5007948719" description="Peroxidase" evidence="14">
    <location>
        <begin position="26"/>
        <end position="311"/>
    </location>
</feature>
<keyword evidence="3 14" id="KW-0575">Peroxidase</keyword>
<comment type="subcellular location">
    <subcellularLocation>
        <location evidence="14">Secreted</location>
    </subcellularLocation>
</comment>
<evidence type="ECO:0000313" key="17">
    <source>
        <dbReference type="Proteomes" id="UP000077202"/>
    </source>
</evidence>
<feature type="disulfide bond" evidence="13">
    <location>
        <begin position="36"/>
        <end position="116"/>
    </location>
</feature>
<evidence type="ECO:0000256" key="2">
    <source>
        <dbReference type="ARBA" id="ARBA00006873"/>
    </source>
</evidence>
<dbReference type="Proteomes" id="UP000077202">
    <property type="component" value="Unassembled WGS sequence"/>
</dbReference>
<feature type="disulfide bond" evidence="13">
    <location>
        <begin position="69"/>
        <end position="74"/>
    </location>
</feature>
<feature type="binding site" evidence="11">
    <location>
        <position position="68"/>
    </location>
    <ligand>
        <name>Ca(2+)</name>
        <dbReference type="ChEBI" id="CHEBI:29108"/>
        <label>1</label>
    </ligand>
</feature>
<feature type="site" description="Transition state stabilizer" evidence="12">
    <location>
        <position position="63"/>
    </location>
</feature>
<evidence type="ECO:0000256" key="12">
    <source>
        <dbReference type="PIRSR" id="PIRSR600823-4"/>
    </source>
</evidence>
<protein>
    <recommendedName>
        <fullName evidence="14">Peroxidase</fullName>
        <ecNumber evidence="14">1.11.1.7</ecNumber>
    </recommendedName>
</protein>
<feature type="domain" description="Plant heme peroxidase family profile" evidence="15">
    <location>
        <begin position="26"/>
        <end position="305"/>
    </location>
</feature>
<evidence type="ECO:0000256" key="3">
    <source>
        <dbReference type="ARBA" id="ARBA00022559"/>
    </source>
</evidence>
<evidence type="ECO:0000256" key="8">
    <source>
        <dbReference type="ARBA" id="ARBA00023157"/>
    </source>
</evidence>
<comment type="similarity">
    <text evidence="14">Belongs to the peroxidase family. Classical plant (class III) peroxidase subfamily.</text>
</comment>
<dbReference type="GO" id="GO:0006979">
    <property type="term" value="P:response to oxidative stress"/>
    <property type="evidence" value="ECO:0007669"/>
    <property type="project" value="UniProtKB-UniRule"/>
</dbReference>
<dbReference type="FunFam" id="1.10.420.10:FF:000001">
    <property type="entry name" value="Peroxidase"/>
    <property type="match status" value="1"/>
</dbReference>
<dbReference type="EC" id="1.11.1.7" evidence="14"/>
<comment type="cofactor">
    <cofactor evidence="11 14">
        <name>heme b</name>
        <dbReference type="ChEBI" id="CHEBI:60344"/>
    </cofactor>
    <text evidence="11 14">Binds 1 heme b (iron(II)-protoporphyrin IX) group per subunit.</text>
</comment>
<dbReference type="GO" id="GO:0046872">
    <property type="term" value="F:metal ion binding"/>
    <property type="evidence" value="ECO:0007669"/>
    <property type="project" value="UniProtKB-UniRule"/>
</dbReference>
<dbReference type="InterPro" id="IPR010255">
    <property type="entry name" value="Haem_peroxidase_sf"/>
</dbReference>
<dbReference type="Gene3D" id="1.10.420.10">
    <property type="entry name" value="Peroxidase, domain 2"/>
    <property type="match status" value="1"/>
</dbReference>
<dbReference type="GO" id="GO:0005576">
    <property type="term" value="C:extracellular region"/>
    <property type="evidence" value="ECO:0007669"/>
    <property type="project" value="UniProtKB-SubCell"/>
</dbReference>
<feature type="signal peptide" evidence="14">
    <location>
        <begin position="1"/>
        <end position="25"/>
    </location>
</feature>
<keyword evidence="5 11" id="KW-0479">Metal-binding</keyword>
<feature type="binding site" evidence="11">
    <location>
        <position position="89"/>
    </location>
    <ligand>
        <name>Ca(2+)</name>
        <dbReference type="ChEBI" id="CHEBI:29108"/>
        <label>1</label>
    </ligand>
</feature>
<keyword evidence="14" id="KW-0964">Secreted</keyword>
<comment type="cofactor">
    <cofactor evidence="11 14">
        <name>Ca(2+)</name>
        <dbReference type="ChEBI" id="CHEBI:29108"/>
    </cofactor>
    <text evidence="11 14">Binds 2 calcium ions per subunit.</text>
</comment>
<dbReference type="GO" id="GO:0020037">
    <property type="term" value="F:heme binding"/>
    <property type="evidence" value="ECO:0007669"/>
    <property type="project" value="UniProtKB-UniRule"/>
</dbReference>
<dbReference type="PANTHER" id="PTHR31388">
    <property type="entry name" value="PEROXIDASE 72-RELATED"/>
    <property type="match status" value="1"/>
</dbReference>
<dbReference type="SUPFAM" id="SSF48113">
    <property type="entry name" value="Heme-dependent peroxidases"/>
    <property type="match status" value="1"/>
</dbReference>
<evidence type="ECO:0000256" key="6">
    <source>
        <dbReference type="ARBA" id="ARBA00023002"/>
    </source>
</evidence>
<comment type="catalytic activity">
    <reaction evidence="1 14">
        <text>2 a phenolic donor + H2O2 = 2 a phenolic radical donor + 2 H2O</text>
        <dbReference type="Rhea" id="RHEA:56136"/>
        <dbReference type="ChEBI" id="CHEBI:15377"/>
        <dbReference type="ChEBI" id="CHEBI:16240"/>
        <dbReference type="ChEBI" id="CHEBI:139520"/>
        <dbReference type="ChEBI" id="CHEBI:139521"/>
        <dbReference type="EC" id="1.11.1.7"/>
    </reaction>
</comment>
<dbReference type="EMBL" id="LVLJ01002373">
    <property type="protein sequence ID" value="OAE25245.1"/>
    <property type="molecule type" value="Genomic_DNA"/>
</dbReference>
<evidence type="ECO:0000256" key="9">
    <source>
        <dbReference type="PIRSR" id="PIRSR600823-1"/>
    </source>
</evidence>
<keyword evidence="14" id="KW-0376">Hydrogen peroxide</keyword>
<dbReference type="PRINTS" id="PR00461">
    <property type="entry name" value="PLPEROXIDASE"/>
</dbReference>
<feature type="binding site" evidence="11">
    <location>
        <position position="227"/>
    </location>
    <ligand>
        <name>Ca(2+)</name>
        <dbReference type="ChEBI" id="CHEBI:29108"/>
        <label>2</label>
    </ligand>
</feature>
<comment type="caution">
    <text evidence="16">The sequence shown here is derived from an EMBL/GenBank/DDBJ whole genome shotgun (WGS) entry which is preliminary data.</text>
</comment>
<feature type="binding site" description="axial binding residue" evidence="11">
    <location>
        <position position="178"/>
    </location>
    <ligand>
        <name>heme b</name>
        <dbReference type="ChEBI" id="CHEBI:60344"/>
    </ligand>
    <ligandPart>
        <name>Fe</name>
        <dbReference type="ChEBI" id="CHEBI:18248"/>
    </ligandPart>
</feature>
<name>A0A176VYI8_MARPO</name>
<evidence type="ECO:0000256" key="13">
    <source>
        <dbReference type="PIRSR" id="PIRSR600823-5"/>
    </source>
</evidence>
<feature type="binding site" evidence="11">
    <location>
        <position position="75"/>
    </location>
    <ligand>
        <name>Ca(2+)</name>
        <dbReference type="ChEBI" id="CHEBI:29108"/>
        <label>1</label>
    </ligand>
</feature>
<feature type="binding site" evidence="10">
    <location>
        <position position="147"/>
    </location>
    <ligand>
        <name>substrate</name>
    </ligand>
</feature>
<dbReference type="PROSITE" id="PS50873">
    <property type="entry name" value="PEROXIDASE_4"/>
    <property type="match status" value="1"/>
</dbReference>
<dbReference type="PROSITE" id="PS00435">
    <property type="entry name" value="PEROXIDASE_1"/>
    <property type="match status" value="1"/>
</dbReference>
<feature type="binding site" evidence="11">
    <location>
        <position position="224"/>
    </location>
    <ligand>
        <name>Ca(2+)</name>
        <dbReference type="ChEBI" id="CHEBI:29108"/>
        <label>2</label>
    </ligand>
</feature>
<evidence type="ECO:0000256" key="4">
    <source>
        <dbReference type="ARBA" id="ARBA00022617"/>
    </source>
</evidence>
<dbReference type="Gene3D" id="1.10.520.10">
    <property type="match status" value="1"/>
</dbReference>
<keyword evidence="11 14" id="KW-0106">Calcium</keyword>
<accession>A0A176VYI8</accession>
<feature type="binding site" evidence="11">
    <location>
        <position position="71"/>
    </location>
    <ligand>
        <name>Ca(2+)</name>
        <dbReference type="ChEBI" id="CHEBI:29108"/>
        <label>1</label>
    </ligand>
</feature>
<keyword evidence="6 14" id="KW-0560">Oxidoreductase</keyword>
<feature type="binding site" evidence="11">
    <location>
        <position position="179"/>
    </location>
    <ligand>
        <name>Ca(2+)</name>
        <dbReference type="ChEBI" id="CHEBI:29108"/>
        <label>2</label>
    </ligand>
</feature>